<proteinExistence type="predicted"/>
<dbReference type="Proteomes" id="UP000595437">
    <property type="component" value="Chromosome 8"/>
</dbReference>
<keyword evidence="3" id="KW-1185">Reference proteome</keyword>
<reference evidence="3" key="1">
    <citation type="submission" date="2021-01" db="EMBL/GenBank/DDBJ databases">
        <title>Caligus Genome Assembly.</title>
        <authorList>
            <person name="Gallardo-Escarate C."/>
        </authorList>
    </citation>
    <scope>NUCLEOTIDE SEQUENCE [LARGE SCALE GENOMIC DNA]</scope>
</reference>
<organism evidence="2 3">
    <name type="scientific">Caligus rogercresseyi</name>
    <name type="common">Sea louse</name>
    <dbReference type="NCBI Taxonomy" id="217165"/>
    <lineage>
        <taxon>Eukaryota</taxon>
        <taxon>Metazoa</taxon>
        <taxon>Ecdysozoa</taxon>
        <taxon>Arthropoda</taxon>
        <taxon>Crustacea</taxon>
        <taxon>Multicrustacea</taxon>
        <taxon>Hexanauplia</taxon>
        <taxon>Copepoda</taxon>
        <taxon>Siphonostomatoida</taxon>
        <taxon>Caligidae</taxon>
        <taxon>Caligus</taxon>
    </lineage>
</organism>
<dbReference type="AlphaFoldDB" id="A0A7T8HLI8"/>
<dbReference type="EMBL" id="CP045897">
    <property type="protein sequence ID" value="QQP51690.1"/>
    <property type="molecule type" value="Genomic_DNA"/>
</dbReference>
<feature type="compositionally biased region" description="Basic and acidic residues" evidence="1">
    <location>
        <begin position="61"/>
        <end position="71"/>
    </location>
</feature>
<accession>A0A7T8HLI8</accession>
<evidence type="ECO:0000256" key="1">
    <source>
        <dbReference type="SAM" id="MobiDB-lite"/>
    </source>
</evidence>
<feature type="compositionally biased region" description="Acidic residues" evidence="1">
    <location>
        <begin position="73"/>
        <end position="84"/>
    </location>
</feature>
<feature type="region of interest" description="Disordered" evidence="1">
    <location>
        <begin position="61"/>
        <end position="92"/>
    </location>
</feature>
<gene>
    <name evidence="2" type="ORF">FKW44_013124</name>
</gene>
<evidence type="ECO:0000313" key="3">
    <source>
        <dbReference type="Proteomes" id="UP000595437"/>
    </source>
</evidence>
<protein>
    <submittedName>
        <fullName evidence="2">Uncharacterized protein</fullName>
    </submittedName>
</protein>
<sequence length="92" mass="10270">MTEILLNVLDEKPQLREEALKAVEVVMKDSGQFPDQIRTYLDSVVPEEVPMDAQLAEELERLRKADARGDGGDGAESDGEPEYDEQGRVIPK</sequence>
<evidence type="ECO:0000313" key="2">
    <source>
        <dbReference type="EMBL" id="QQP51690.1"/>
    </source>
</evidence>
<name>A0A7T8HLI8_CALRO</name>
<feature type="non-terminal residue" evidence="2">
    <location>
        <position position="92"/>
    </location>
</feature>